<dbReference type="SUPFAM" id="SSF111384">
    <property type="entry name" value="OmpH-like"/>
    <property type="match status" value="1"/>
</dbReference>
<keyword evidence="3" id="KW-0175">Coiled coil</keyword>
<feature type="chain" id="PRO_5016905576" evidence="4">
    <location>
        <begin position="27"/>
        <end position="171"/>
    </location>
</feature>
<dbReference type="EMBL" id="AP018933">
    <property type="protein sequence ID" value="BBG29516.1"/>
    <property type="molecule type" value="Genomic_DNA"/>
</dbReference>
<dbReference type="Proteomes" id="UP000267342">
    <property type="component" value="Chromosome"/>
</dbReference>
<feature type="coiled-coil region" evidence="3">
    <location>
        <begin position="92"/>
        <end position="119"/>
    </location>
</feature>
<dbReference type="Gene3D" id="3.30.910.20">
    <property type="entry name" value="Skp domain"/>
    <property type="match status" value="1"/>
</dbReference>
<gene>
    <name evidence="5" type="ORF">ZBT109_0740</name>
</gene>
<dbReference type="OrthoDB" id="6194798at2"/>
<dbReference type="Pfam" id="PF03938">
    <property type="entry name" value="OmpH"/>
    <property type="match status" value="1"/>
</dbReference>
<dbReference type="GO" id="GO:0051082">
    <property type="term" value="F:unfolded protein binding"/>
    <property type="evidence" value="ECO:0007669"/>
    <property type="project" value="InterPro"/>
</dbReference>
<dbReference type="AlphaFoldDB" id="A0A348HD14"/>
<organism evidence="5 6">
    <name type="scientific">Zymobacter palmae</name>
    <dbReference type="NCBI Taxonomy" id="33074"/>
    <lineage>
        <taxon>Bacteria</taxon>
        <taxon>Pseudomonadati</taxon>
        <taxon>Pseudomonadota</taxon>
        <taxon>Gammaproteobacteria</taxon>
        <taxon>Oceanospirillales</taxon>
        <taxon>Halomonadaceae</taxon>
        <taxon>Zymobacter group</taxon>
        <taxon>Zymobacter</taxon>
    </lineage>
</organism>
<sequence length="171" mass="18985">MRKLTLALGMAAATFIGTATATAAQAADIAVVDWQQALLDTNAAKQSMNQLKNKLGNRPQQLQTMGQELQQMQQRLQRDGATLSDSARNQQMQQFQTKGAEFQKLRAQLEEERQTQEDQFLRSARPRLDAAIKQVVQRHGVKVLVDRTGVIYADDALDLTGEVTQAYNAAK</sequence>
<dbReference type="GO" id="GO:0005829">
    <property type="term" value="C:cytosol"/>
    <property type="evidence" value="ECO:0007669"/>
    <property type="project" value="TreeGrafter"/>
</dbReference>
<dbReference type="PANTHER" id="PTHR35089">
    <property type="entry name" value="CHAPERONE PROTEIN SKP"/>
    <property type="match status" value="1"/>
</dbReference>
<evidence type="ECO:0000256" key="1">
    <source>
        <dbReference type="ARBA" id="ARBA00009091"/>
    </source>
</evidence>
<dbReference type="InterPro" id="IPR024930">
    <property type="entry name" value="Skp_dom_sf"/>
</dbReference>
<comment type="similarity">
    <text evidence="1">Belongs to the Skp family.</text>
</comment>
<evidence type="ECO:0000313" key="6">
    <source>
        <dbReference type="Proteomes" id="UP000267342"/>
    </source>
</evidence>
<dbReference type="STRING" id="1123510.GCA_000620025_02199"/>
<dbReference type="PANTHER" id="PTHR35089:SF1">
    <property type="entry name" value="CHAPERONE PROTEIN SKP"/>
    <property type="match status" value="1"/>
</dbReference>
<proteinExistence type="inferred from homology"/>
<reference evidence="5 6" key="1">
    <citation type="submission" date="2018-09" db="EMBL/GenBank/DDBJ databases">
        <title>Zymobacter palmae IAM14233 (=T109) whole genome analysis.</title>
        <authorList>
            <person name="Yanase H."/>
        </authorList>
    </citation>
    <scope>NUCLEOTIDE SEQUENCE [LARGE SCALE GENOMIC DNA]</scope>
    <source>
        <strain evidence="5 6">IAM14233</strain>
    </source>
</reference>
<keyword evidence="2 4" id="KW-0732">Signal</keyword>
<feature type="signal peptide" evidence="4">
    <location>
        <begin position="1"/>
        <end position="26"/>
    </location>
</feature>
<dbReference type="SMART" id="SM00935">
    <property type="entry name" value="OmpH"/>
    <property type="match status" value="1"/>
</dbReference>
<dbReference type="KEGG" id="zpl:ZBT109_0740"/>
<evidence type="ECO:0000256" key="3">
    <source>
        <dbReference type="SAM" id="Coils"/>
    </source>
</evidence>
<evidence type="ECO:0000313" key="5">
    <source>
        <dbReference type="EMBL" id="BBG29516.1"/>
    </source>
</evidence>
<evidence type="ECO:0000256" key="2">
    <source>
        <dbReference type="ARBA" id="ARBA00022729"/>
    </source>
</evidence>
<dbReference type="GO" id="GO:0050821">
    <property type="term" value="P:protein stabilization"/>
    <property type="evidence" value="ECO:0007669"/>
    <property type="project" value="TreeGrafter"/>
</dbReference>
<keyword evidence="6" id="KW-1185">Reference proteome</keyword>
<dbReference type="InterPro" id="IPR005632">
    <property type="entry name" value="Chaperone_Skp"/>
</dbReference>
<protein>
    <submittedName>
        <fullName evidence="5">Outer membrane chaperone Skp</fullName>
    </submittedName>
</protein>
<name>A0A348HD14_9GAMM</name>
<dbReference type="RefSeq" id="WP_027705275.1">
    <property type="nucleotide sequence ID" value="NZ_AP018933.1"/>
</dbReference>
<accession>A0A348HD14</accession>
<evidence type="ECO:0000256" key="4">
    <source>
        <dbReference type="SAM" id="SignalP"/>
    </source>
</evidence>